<feature type="domain" description="Carbohydrate esterase 2 N-terminal" evidence="2">
    <location>
        <begin position="18"/>
        <end position="129"/>
    </location>
</feature>
<comment type="caution">
    <text evidence="3">The sequence shown here is derived from an EMBL/GenBank/DDBJ whole genome shotgun (WGS) entry which is preliminary data.</text>
</comment>
<dbReference type="PANTHER" id="PTHR37834:SF2">
    <property type="entry name" value="ESTERASE, SGNH HYDROLASE-TYPE"/>
    <property type="match status" value="1"/>
</dbReference>
<dbReference type="InterPro" id="IPR036514">
    <property type="entry name" value="SGNH_hydro_sf"/>
</dbReference>
<protein>
    <submittedName>
        <fullName evidence="3">GDSL-type esterase/lipase family protein</fullName>
    </submittedName>
</protein>
<evidence type="ECO:0000259" key="1">
    <source>
        <dbReference type="Pfam" id="PF13472"/>
    </source>
</evidence>
<keyword evidence="4" id="KW-1185">Reference proteome</keyword>
<proteinExistence type="predicted"/>
<dbReference type="Proteomes" id="UP001161691">
    <property type="component" value="Unassembled WGS sequence"/>
</dbReference>
<dbReference type="Gene3D" id="2.60.120.260">
    <property type="entry name" value="Galactose-binding domain-like"/>
    <property type="match status" value="1"/>
</dbReference>
<accession>A0ABT6TJI8</accession>
<evidence type="ECO:0000313" key="3">
    <source>
        <dbReference type="EMBL" id="MDI4646895.1"/>
    </source>
</evidence>
<dbReference type="InterPro" id="IPR037461">
    <property type="entry name" value="CtCE2-like_dom"/>
</dbReference>
<dbReference type="CDD" id="cd01831">
    <property type="entry name" value="Endoglucanase_E_like"/>
    <property type="match status" value="1"/>
</dbReference>
<dbReference type="PANTHER" id="PTHR37834">
    <property type="entry name" value="GDSL-LIKE LIPASE/ACYLHYDROLASE DOMAIN PROTEIN (AFU_ORTHOLOGUE AFUA_2G00620)"/>
    <property type="match status" value="1"/>
</dbReference>
<feature type="domain" description="SGNH hydrolase-type esterase" evidence="1">
    <location>
        <begin position="137"/>
        <end position="339"/>
    </location>
</feature>
<sequence length="357" mass="40207">MHEAMQVFRATDSYVKIIGRTYDYNEAVWLALSGSGIAFAFYGKKAEITIKGDDMASSLSHQARIGIYINGERVVDDQVTRLLKTYTVFQSDTNEHVTVKIVKLSEAAMSTVGVQHIAVDAVKGIKPIPAQARKIEFIGDSITCGYGVDDENEQHHFSTATEDVTQAYAYQTAEALQADYSMVSYSGYGILSGFTENDQKKISSLVPEYYEKVAKSEGKFDQTLEPQAVNWDFKRFVPDLVVINLGTNDESYTKEHADRQEEYAERYFEFLKMVRHNNARATILCTLGIMGDLLYPYIERAVSRYIQETGDRNIAAMKFDNQLASDGYGADWHPSKATHSKAAMKLIAQIKDLMHWK</sequence>
<dbReference type="Pfam" id="PF17996">
    <property type="entry name" value="CE2_N"/>
    <property type="match status" value="1"/>
</dbReference>
<dbReference type="Gene3D" id="3.40.50.1110">
    <property type="entry name" value="SGNH hydrolase"/>
    <property type="match status" value="1"/>
</dbReference>
<evidence type="ECO:0000313" key="4">
    <source>
        <dbReference type="Proteomes" id="UP001161691"/>
    </source>
</evidence>
<dbReference type="InterPro" id="IPR052762">
    <property type="entry name" value="PCW_deacetylase/CE"/>
</dbReference>
<evidence type="ECO:0000259" key="2">
    <source>
        <dbReference type="Pfam" id="PF17996"/>
    </source>
</evidence>
<dbReference type="InterPro" id="IPR040794">
    <property type="entry name" value="CE2_N"/>
</dbReference>
<organism evidence="3 4">
    <name type="scientific">Cohnella hashimotonis</name>
    <dbReference type="NCBI Taxonomy" id="2826895"/>
    <lineage>
        <taxon>Bacteria</taxon>
        <taxon>Bacillati</taxon>
        <taxon>Bacillota</taxon>
        <taxon>Bacilli</taxon>
        <taxon>Bacillales</taxon>
        <taxon>Paenibacillaceae</taxon>
        <taxon>Cohnella</taxon>
    </lineage>
</organism>
<gene>
    <name evidence="3" type="ORF">KB449_18110</name>
</gene>
<dbReference type="InterPro" id="IPR013830">
    <property type="entry name" value="SGNH_hydro"/>
</dbReference>
<dbReference type="SUPFAM" id="SSF52266">
    <property type="entry name" value="SGNH hydrolase"/>
    <property type="match status" value="1"/>
</dbReference>
<dbReference type="Pfam" id="PF13472">
    <property type="entry name" value="Lipase_GDSL_2"/>
    <property type="match status" value="1"/>
</dbReference>
<reference evidence="3" key="1">
    <citation type="submission" date="2023-04" db="EMBL/GenBank/DDBJ databases">
        <title>Comparative genomic analysis of Cohnella hashimotonis sp. nov., isolated from the International Space Station.</title>
        <authorList>
            <person name="Venkateswaran K."/>
            <person name="Simpson A."/>
        </authorList>
    </citation>
    <scope>NUCLEOTIDE SEQUENCE</scope>
    <source>
        <strain evidence="3">F6_2S_P_1</strain>
    </source>
</reference>
<name>A0ABT6TJI8_9BACL</name>
<dbReference type="RefSeq" id="WP_282909706.1">
    <property type="nucleotide sequence ID" value="NZ_JAGRPV010000001.1"/>
</dbReference>
<dbReference type="EMBL" id="JAGRPV010000001">
    <property type="protein sequence ID" value="MDI4646895.1"/>
    <property type="molecule type" value="Genomic_DNA"/>
</dbReference>